<reference evidence="2" key="1">
    <citation type="journal article" date="2020" name="Stud. Mycol.">
        <title>101 Dothideomycetes genomes: a test case for predicting lifestyles and emergence of pathogens.</title>
        <authorList>
            <person name="Haridas S."/>
            <person name="Albert R."/>
            <person name="Binder M."/>
            <person name="Bloem J."/>
            <person name="Labutti K."/>
            <person name="Salamov A."/>
            <person name="Andreopoulos B."/>
            <person name="Baker S."/>
            <person name="Barry K."/>
            <person name="Bills G."/>
            <person name="Bluhm B."/>
            <person name="Cannon C."/>
            <person name="Castanera R."/>
            <person name="Culley D."/>
            <person name="Daum C."/>
            <person name="Ezra D."/>
            <person name="Gonzalez J."/>
            <person name="Henrissat B."/>
            <person name="Kuo A."/>
            <person name="Liang C."/>
            <person name="Lipzen A."/>
            <person name="Lutzoni F."/>
            <person name="Magnuson J."/>
            <person name="Mondo S."/>
            <person name="Nolan M."/>
            <person name="Ohm R."/>
            <person name="Pangilinan J."/>
            <person name="Park H.-J."/>
            <person name="Ramirez L."/>
            <person name="Alfaro M."/>
            <person name="Sun H."/>
            <person name="Tritt A."/>
            <person name="Yoshinaga Y."/>
            <person name="Zwiers L.-H."/>
            <person name="Turgeon B."/>
            <person name="Goodwin S."/>
            <person name="Spatafora J."/>
            <person name="Crous P."/>
            <person name="Grigoriev I."/>
        </authorList>
    </citation>
    <scope>NUCLEOTIDE SEQUENCE</scope>
    <source>
        <strain evidence="2">CBS 101060</strain>
    </source>
</reference>
<dbReference type="EMBL" id="MU006092">
    <property type="protein sequence ID" value="KAF2840855.1"/>
    <property type="molecule type" value="Genomic_DNA"/>
</dbReference>
<feature type="signal peptide" evidence="1">
    <location>
        <begin position="1"/>
        <end position="17"/>
    </location>
</feature>
<dbReference type="Proteomes" id="UP000799429">
    <property type="component" value="Unassembled WGS sequence"/>
</dbReference>
<accession>A0A9P4VSW7</accession>
<organism evidence="2 3">
    <name type="scientific">Patellaria atrata CBS 101060</name>
    <dbReference type="NCBI Taxonomy" id="1346257"/>
    <lineage>
        <taxon>Eukaryota</taxon>
        <taxon>Fungi</taxon>
        <taxon>Dikarya</taxon>
        <taxon>Ascomycota</taxon>
        <taxon>Pezizomycotina</taxon>
        <taxon>Dothideomycetes</taxon>
        <taxon>Dothideomycetes incertae sedis</taxon>
        <taxon>Patellariales</taxon>
        <taxon>Patellariaceae</taxon>
        <taxon>Patellaria</taxon>
    </lineage>
</organism>
<dbReference type="Pfam" id="PF26146">
    <property type="entry name" value="PI-PLC_X"/>
    <property type="match status" value="1"/>
</dbReference>
<proteinExistence type="predicted"/>
<evidence type="ECO:0000256" key="1">
    <source>
        <dbReference type="SAM" id="SignalP"/>
    </source>
</evidence>
<dbReference type="InterPro" id="IPR017946">
    <property type="entry name" value="PLC-like_Pdiesterase_TIM-brl"/>
</dbReference>
<dbReference type="Gene3D" id="3.20.20.190">
    <property type="entry name" value="Phosphatidylinositol (PI) phosphodiesterase"/>
    <property type="match status" value="1"/>
</dbReference>
<sequence>MHHFLWLSCLTAAVVEAQSSSNLVISGTVLFPDRLPTGSDVTYLSYESTLTTGSLEMGTTGMITAASSDMGALNATASSTAPLTSKPASLTVLTGGQRTSTLINGTITTNSDVTMSSTTSVRPTNTQPCNNYPEFCTRRYSNITEVCAHNSPFVRTNNAASNQQFKVTQQLDDGIRMLQGQVRFVEEVPHFCHSSCELFDAGLVEDYLKTVKNWLNAHPYEVLTILLGNPEYRAVGNFTTAIRNSGIARYLYEPPKVPMSLDDWPTLSEMILLQKRVVFFLDYEANQTAVPYILDEFSQMWETPFSPTDVSFPCTVERPPNLPEDQARQRLYIANHNLNVNIDLGIVNLLLPNTAQLTEVNGLNGSESLGQMAEECKNVWNRPPNFLLVDYYNYGEPNGSVFGVAAEQNNVTYNRKCCGIPQSLATPLLHPSKIFIWTLAGLVGLAL</sequence>
<dbReference type="GO" id="GO:0008081">
    <property type="term" value="F:phosphoric diester hydrolase activity"/>
    <property type="evidence" value="ECO:0007669"/>
    <property type="project" value="InterPro"/>
</dbReference>
<keyword evidence="1" id="KW-0732">Signal</keyword>
<evidence type="ECO:0000313" key="2">
    <source>
        <dbReference type="EMBL" id="KAF2840855.1"/>
    </source>
</evidence>
<dbReference type="OrthoDB" id="7984201at2759"/>
<keyword evidence="3" id="KW-1185">Reference proteome</keyword>
<name>A0A9P4VSW7_9PEZI</name>
<dbReference type="GO" id="GO:0006629">
    <property type="term" value="P:lipid metabolic process"/>
    <property type="evidence" value="ECO:0007669"/>
    <property type="project" value="InterPro"/>
</dbReference>
<dbReference type="AlphaFoldDB" id="A0A9P4VSW7"/>
<dbReference type="SUPFAM" id="SSF51695">
    <property type="entry name" value="PLC-like phosphodiesterases"/>
    <property type="match status" value="1"/>
</dbReference>
<feature type="chain" id="PRO_5040147831" evidence="1">
    <location>
        <begin position="18"/>
        <end position="447"/>
    </location>
</feature>
<evidence type="ECO:0000313" key="3">
    <source>
        <dbReference type="Proteomes" id="UP000799429"/>
    </source>
</evidence>
<dbReference type="PANTHER" id="PTHR13593:SF140">
    <property type="entry name" value="PLC-LIKE PHOSPHODIESTERASE"/>
    <property type="match status" value="1"/>
</dbReference>
<protein>
    <submittedName>
        <fullName evidence="2">PLC-like phosphodiesterase</fullName>
    </submittedName>
</protein>
<gene>
    <name evidence="2" type="ORF">M501DRAFT_1001912</name>
</gene>
<comment type="caution">
    <text evidence="2">The sequence shown here is derived from an EMBL/GenBank/DDBJ whole genome shotgun (WGS) entry which is preliminary data.</text>
</comment>
<dbReference type="PANTHER" id="PTHR13593">
    <property type="match status" value="1"/>
</dbReference>
<dbReference type="InterPro" id="IPR051057">
    <property type="entry name" value="PI-PLC_domain"/>
</dbReference>